<evidence type="ECO:0000313" key="2">
    <source>
        <dbReference type="Proteomes" id="UP001139157"/>
    </source>
</evidence>
<evidence type="ECO:0000313" key="1">
    <source>
        <dbReference type="EMBL" id="MCM6772574.1"/>
    </source>
</evidence>
<keyword evidence="2" id="KW-1185">Reference proteome</keyword>
<dbReference type="EMBL" id="JAMRXG010000001">
    <property type="protein sequence ID" value="MCM6772574.1"/>
    <property type="molecule type" value="Genomic_DNA"/>
</dbReference>
<organism evidence="1 2">
    <name type="scientific">Nocardia pulmonis</name>
    <dbReference type="NCBI Taxonomy" id="2951408"/>
    <lineage>
        <taxon>Bacteria</taxon>
        <taxon>Bacillati</taxon>
        <taxon>Actinomycetota</taxon>
        <taxon>Actinomycetes</taxon>
        <taxon>Mycobacteriales</taxon>
        <taxon>Nocardiaceae</taxon>
        <taxon>Nocardia</taxon>
    </lineage>
</organism>
<sequence length="229" mass="25452">MRRIMTATTFFTALRQLRDELIMRSMLARVGDIPETVLLPVLRMVGDDRAAVDEQWAALTAHRGRGALWEPPSRSWRRRYGQYIAELEWAITGLTRHLAREDVSELVTTAVSARLRRWLRLLLPAFGTVGLIPDRLYPRVMDVGVGVASFLVGPVHRTGVEPDGTLVYDIPECAMHTAPGSLLPQTNSCLMGCKAACERVFDADSAIPLEFDPHLPGLSCTLRVHPAGR</sequence>
<comment type="caution">
    <text evidence="1">The sequence shown here is derived from an EMBL/GenBank/DDBJ whole genome shotgun (WGS) entry which is preliminary data.</text>
</comment>
<gene>
    <name evidence="1" type="ORF">NDR86_03685</name>
</gene>
<reference evidence="1" key="1">
    <citation type="submission" date="2022-06" db="EMBL/GenBank/DDBJ databases">
        <title>Novel species in genus nocardia.</title>
        <authorList>
            <person name="Li F."/>
        </authorList>
    </citation>
    <scope>NUCLEOTIDE SEQUENCE</scope>
    <source>
        <strain evidence="1">CDC141</strain>
    </source>
</reference>
<dbReference type="RefSeq" id="WP_251909420.1">
    <property type="nucleotide sequence ID" value="NZ_JAMRXG010000001.1"/>
</dbReference>
<protein>
    <submittedName>
        <fullName evidence="1">Uncharacterized protein</fullName>
    </submittedName>
</protein>
<dbReference type="Proteomes" id="UP001139157">
    <property type="component" value="Unassembled WGS sequence"/>
</dbReference>
<name>A0A9X2E1Q4_9NOCA</name>
<dbReference type="AlphaFoldDB" id="A0A9X2E1Q4"/>
<accession>A0A9X2E1Q4</accession>
<proteinExistence type="predicted"/>